<evidence type="ECO:0000313" key="5">
    <source>
        <dbReference type="EMBL" id="KAK4508212.1"/>
    </source>
</evidence>
<proteinExistence type="predicted"/>
<evidence type="ECO:0000259" key="4">
    <source>
        <dbReference type="Pfam" id="PF03537"/>
    </source>
</evidence>
<feature type="domain" description="Glycoside-hydrolase family GH114 TIM-barrel" evidence="4">
    <location>
        <begin position="80"/>
        <end position="308"/>
    </location>
</feature>
<accession>A0ABR0F2N4</accession>
<comment type="catalytic activity">
    <reaction evidence="1">
        <text>Hydrolysis of terminal, non-reducing alpha-D-galactose residues in alpha-D-galactosides, including galactose oligosaccharides, galactomannans and galactolipids.</text>
        <dbReference type="EC" id="3.2.1.22"/>
    </reaction>
</comment>
<comment type="caution">
    <text evidence="5">The sequence shown here is derived from an EMBL/GenBank/DDBJ whole genome shotgun (WGS) entry which is preliminary data.</text>
</comment>
<dbReference type="EMBL" id="JAXOVC010000001">
    <property type="protein sequence ID" value="KAK4508212.1"/>
    <property type="molecule type" value="Genomic_DNA"/>
</dbReference>
<evidence type="ECO:0000313" key="6">
    <source>
        <dbReference type="Proteomes" id="UP001305779"/>
    </source>
</evidence>
<keyword evidence="6" id="KW-1185">Reference proteome</keyword>
<dbReference type="InterPro" id="IPR013785">
    <property type="entry name" value="Aldolase_TIM"/>
</dbReference>
<organism evidence="5 6">
    <name type="scientific">Zasmidium cellare</name>
    <name type="common">Wine cellar mold</name>
    <name type="synonym">Racodium cellare</name>
    <dbReference type="NCBI Taxonomy" id="395010"/>
    <lineage>
        <taxon>Eukaryota</taxon>
        <taxon>Fungi</taxon>
        <taxon>Dikarya</taxon>
        <taxon>Ascomycota</taxon>
        <taxon>Pezizomycotina</taxon>
        <taxon>Dothideomycetes</taxon>
        <taxon>Dothideomycetidae</taxon>
        <taxon>Mycosphaerellales</taxon>
        <taxon>Mycosphaerellaceae</taxon>
        <taxon>Zasmidium</taxon>
    </lineage>
</organism>
<dbReference type="PANTHER" id="PTHR35273">
    <property type="entry name" value="ALPHA-1,4 POLYGALACTOSAMINIDASE, PUTATIVE (AFU_ORTHOLOGUE AFUA_3G07890)-RELATED"/>
    <property type="match status" value="1"/>
</dbReference>
<dbReference type="InterPro" id="IPR017853">
    <property type="entry name" value="GH"/>
</dbReference>
<dbReference type="EC" id="3.2.1.22" evidence="2"/>
<protein>
    <recommendedName>
        <fullName evidence="2">alpha-galactosidase</fullName>
        <ecNumber evidence="2">3.2.1.22</ecNumber>
    </recommendedName>
</protein>
<dbReference type="Proteomes" id="UP001305779">
    <property type="component" value="Unassembled WGS sequence"/>
</dbReference>
<dbReference type="Gene3D" id="3.20.20.70">
    <property type="entry name" value="Aldolase class I"/>
    <property type="match status" value="1"/>
</dbReference>
<dbReference type="Pfam" id="PF03537">
    <property type="entry name" value="Glyco_hydro_114"/>
    <property type="match status" value="1"/>
</dbReference>
<name>A0ABR0F2N4_ZASCE</name>
<evidence type="ECO:0000256" key="1">
    <source>
        <dbReference type="ARBA" id="ARBA00001255"/>
    </source>
</evidence>
<evidence type="ECO:0000256" key="3">
    <source>
        <dbReference type="SAM" id="SignalP"/>
    </source>
</evidence>
<sequence length="316" mass="34809">MAIFLTIVALAAPALSLNVGYVGVPFPFHDVPVPWQYHPGQTVQVIGEAATSTASQVSAASKTPSSTAGGFALKPTAGTTWNIQLITLPSVEQADDPKYSLWDFDMENADKKLIDAFHAKNHSVACYFSAGSWEDFRKDADTFPKESLGKVMKGWENEKWVDTRNQGLRDVMKKRIQAAKDKGCDAIDADNVDGYSNDTGFDLTEDDGVDFVKFLAQTAHDHGMAYGLKNADAIVDRVIDVAQFSVQEECVFYKECDSFQAFIKANKPVFNIEYPDDKPKESLKDFVKESCSDPDAKGFSQLIKKRDLGNFTATCP</sequence>
<dbReference type="PANTHER" id="PTHR35273:SF2">
    <property type="entry name" value="ALPHA-GALACTOSIDASE"/>
    <property type="match status" value="1"/>
</dbReference>
<gene>
    <name evidence="5" type="ORF">PRZ48_001950</name>
</gene>
<dbReference type="InterPro" id="IPR004352">
    <property type="entry name" value="GH114_TIM-barrel"/>
</dbReference>
<feature type="chain" id="PRO_5045553113" description="alpha-galactosidase" evidence="3">
    <location>
        <begin position="17"/>
        <end position="316"/>
    </location>
</feature>
<dbReference type="SUPFAM" id="SSF51445">
    <property type="entry name" value="(Trans)glycosidases"/>
    <property type="match status" value="1"/>
</dbReference>
<evidence type="ECO:0000256" key="2">
    <source>
        <dbReference type="ARBA" id="ARBA00012755"/>
    </source>
</evidence>
<reference evidence="5 6" key="1">
    <citation type="journal article" date="2023" name="G3 (Bethesda)">
        <title>A chromosome-level genome assembly of Zasmidium syzygii isolated from banana leaves.</title>
        <authorList>
            <person name="van Westerhoven A.C."/>
            <person name="Mehrabi R."/>
            <person name="Talebi R."/>
            <person name="Steentjes M.B.F."/>
            <person name="Corcolon B."/>
            <person name="Chong P.A."/>
            <person name="Kema G.H.J."/>
            <person name="Seidl M.F."/>
        </authorList>
    </citation>
    <scope>NUCLEOTIDE SEQUENCE [LARGE SCALE GENOMIC DNA]</scope>
    <source>
        <strain evidence="5 6">P124</strain>
    </source>
</reference>
<keyword evidence="3" id="KW-0732">Signal</keyword>
<feature type="signal peptide" evidence="3">
    <location>
        <begin position="1"/>
        <end position="16"/>
    </location>
</feature>